<accession>A0A6C0I6W0</accession>
<feature type="compositionally biased region" description="Polar residues" evidence="1">
    <location>
        <begin position="1"/>
        <end position="20"/>
    </location>
</feature>
<protein>
    <submittedName>
        <fullName evidence="2">Uncharacterized protein</fullName>
    </submittedName>
</protein>
<sequence length="106" mass="11608">MSYSSAARDSTSNVDTSSNFDYAPLGLAYRTTKEQVVYASGMTPTVMSTLALRFPQGLEQNTWDITKPRRNVDNTYPATIDMMAPVNLTGSPNPVAYPTLATAYKM</sequence>
<organism evidence="2">
    <name type="scientific">viral metagenome</name>
    <dbReference type="NCBI Taxonomy" id="1070528"/>
    <lineage>
        <taxon>unclassified sequences</taxon>
        <taxon>metagenomes</taxon>
        <taxon>organismal metagenomes</taxon>
    </lineage>
</organism>
<name>A0A6C0I6W0_9ZZZZ</name>
<reference evidence="2" key="1">
    <citation type="journal article" date="2020" name="Nature">
        <title>Giant virus diversity and host interactions through global metagenomics.</title>
        <authorList>
            <person name="Schulz F."/>
            <person name="Roux S."/>
            <person name="Paez-Espino D."/>
            <person name="Jungbluth S."/>
            <person name="Walsh D.A."/>
            <person name="Denef V.J."/>
            <person name="McMahon K.D."/>
            <person name="Konstantinidis K.T."/>
            <person name="Eloe-Fadrosh E.A."/>
            <person name="Kyrpides N.C."/>
            <person name="Woyke T."/>
        </authorList>
    </citation>
    <scope>NUCLEOTIDE SEQUENCE</scope>
    <source>
        <strain evidence="2">GVMAG-M-3300023184-24</strain>
    </source>
</reference>
<dbReference type="EMBL" id="MN740109">
    <property type="protein sequence ID" value="QHT88117.1"/>
    <property type="molecule type" value="Genomic_DNA"/>
</dbReference>
<evidence type="ECO:0000256" key="1">
    <source>
        <dbReference type="SAM" id="MobiDB-lite"/>
    </source>
</evidence>
<proteinExistence type="predicted"/>
<dbReference type="AlphaFoldDB" id="A0A6C0I6W0"/>
<feature type="region of interest" description="Disordered" evidence="1">
    <location>
        <begin position="1"/>
        <end position="21"/>
    </location>
</feature>
<evidence type="ECO:0000313" key="2">
    <source>
        <dbReference type="EMBL" id="QHT88117.1"/>
    </source>
</evidence>